<dbReference type="Proteomes" id="UP001054945">
    <property type="component" value="Unassembled WGS sequence"/>
</dbReference>
<evidence type="ECO:0000313" key="2">
    <source>
        <dbReference type="Proteomes" id="UP001054945"/>
    </source>
</evidence>
<reference evidence="1 2" key="1">
    <citation type="submission" date="2021-06" db="EMBL/GenBank/DDBJ databases">
        <title>Caerostris extrusa draft genome.</title>
        <authorList>
            <person name="Kono N."/>
            <person name="Arakawa K."/>
        </authorList>
    </citation>
    <scope>NUCLEOTIDE SEQUENCE [LARGE SCALE GENOMIC DNA]</scope>
</reference>
<dbReference type="AlphaFoldDB" id="A0AAV4Q8X0"/>
<protein>
    <submittedName>
        <fullName evidence="1">Uncharacterized protein</fullName>
    </submittedName>
</protein>
<comment type="caution">
    <text evidence="1">The sequence shown here is derived from an EMBL/GenBank/DDBJ whole genome shotgun (WGS) entry which is preliminary data.</text>
</comment>
<keyword evidence="2" id="KW-1185">Reference proteome</keyword>
<sequence>MCLLFFNELPFATFFKQIECQTEGHKSFSGPIGQQFPCLERVTVVDYGPIVCSIPDISRNLLSKHLQYLLDISNAITLGYCPEDLANQVPGPLSYFRWLIVFSADVSNC</sequence>
<proteinExistence type="predicted"/>
<dbReference type="EMBL" id="BPLR01005883">
    <property type="protein sequence ID" value="GIY05854.1"/>
    <property type="molecule type" value="Genomic_DNA"/>
</dbReference>
<gene>
    <name evidence="1" type="primary">AVEN_126039_1</name>
    <name evidence="1" type="ORF">CEXT_216791</name>
</gene>
<organism evidence="1 2">
    <name type="scientific">Caerostris extrusa</name>
    <name type="common">Bark spider</name>
    <name type="synonym">Caerostris bankana</name>
    <dbReference type="NCBI Taxonomy" id="172846"/>
    <lineage>
        <taxon>Eukaryota</taxon>
        <taxon>Metazoa</taxon>
        <taxon>Ecdysozoa</taxon>
        <taxon>Arthropoda</taxon>
        <taxon>Chelicerata</taxon>
        <taxon>Arachnida</taxon>
        <taxon>Araneae</taxon>
        <taxon>Araneomorphae</taxon>
        <taxon>Entelegynae</taxon>
        <taxon>Araneoidea</taxon>
        <taxon>Araneidae</taxon>
        <taxon>Caerostris</taxon>
    </lineage>
</organism>
<evidence type="ECO:0000313" key="1">
    <source>
        <dbReference type="EMBL" id="GIY05854.1"/>
    </source>
</evidence>
<accession>A0AAV4Q8X0</accession>
<name>A0AAV4Q8X0_CAEEX</name>